<reference evidence="1 2" key="1">
    <citation type="journal article" date="2018" name="Front. Plant Sci.">
        <title>Red Clover (Trifolium pratense) and Zigzag Clover (T. medium) - A Picture of Genomic Similarities and Differences.</title>
        <authorList>
            <person name="Dluhosova J."/>
            <person name="Istvanek J."/>
            <person name="Nedelnik J."/>
            <person name="Repkova J."/>
        </authorList>
    </citation>
    <scope>NUCLEOTIDE SEQUENCE [LARGE SCALE GENOMIC DNA]</scope>
    <source>
        <strain evidence="2">cv. 10/8</strain>
        <tissue evidence="1">Leaf</tissue>
    </source>
</reference>
<protein>
    <submittedName>
        <fullName evidence="1">Disease resistance protein</fullName>
    </submittedName>
</protein>
<evidence type="ECO:0000313" key="1">
    <source>
        <dbReference type="EMBL" id="MCI36959.1"/>
    </source>
</evidence>
<comment type="caution">
    <text evidence="1">The sequence shown here is derived from an EMBL/GenBank/DDBJ whole genome shotgun (WGS) entry which is preliminary data.</text>
</comment>
<proteinExistence type="predicted"/>
<organism evidence="1 2">
    <name type="scientific">Trifolium medium</name>
    <dbReference type="NCBI Taxonomy" id="97028"/>
    <lineage>
        <taxon>Eukaryota</taxon>
        <taxon>Viridiplantae</taxon>
        <taxon>Streptophyta</taxon>
        <taxon>Embryophyta</taxon>
        <taxon>Tracheophyta</taxon>
        <taxon>Spermatophyta</taxon>
        <taxon>Magnoliopsida</taxon>
        <taxon>eudicotyledons</taxon>
        <taxon>Gunneridae</taxon>
        <taxon>Pentapetalae</taxon>
        <taxon>rosids</taxon>
        <taxon>fabids</taxon>
        <taxon>Fabales</taxon>
        <taxon>Fabaceae</taxon>
        <taxon>Papilionoideae</taxon>
        <taxon>50 kb inversion clade</taxon>
        <taxon>NPAAA clade</taxon>
        <taxon>Hologalegina</taxon>
        <taxon>IRL clade</taxon>
        <taxon>Trifolieae</taxon>
        <taxon>Trifolium</taxon>
    </lineage>
</organism>
<dbReference type="AlphaFoldDB" id="A0A392RKZ5"/>
<accession>A0A392RKZ5</accession>
<evidence type="ECO:0000313" key="2">
    <source>
        <dbReference type="Proteomes" id="UP000265520"/>
    </source>
</evidence>
<keyword evidence="2" id="KW-1185">Reference proteome</keyword>
<dbReference type="EMBL" id="LXQA010239167">
    <property type="protein sequence ID" value="MCI36959.1"/>
    <property type="molecule type" value="Genomic_DNA"/>
</dbReference>
<feature type="non-terminal residue" evidence="1">
    <location>
        <position position="47"/>
    </location>
</feature>
<name>A0A392RKZ5_9FABA</name>
<sequence>MPFHDNLTYLEWDGYPLTSLPHPFHAEQLIEIRLKNSNVEHLWHGIQ</sequence>
<dbReference type="Proteomes" id="UP000265520">
    <property type="component" value="Unassembled WGS sequence"/>
</dbReference>